<dbReference type="NCBIfam" id="TIGR00377">
    <property type="entry name" value="ant_ant_sig"/>
    <property type="match status" value="1"/>
</dbReference>
<dbReference type="GO" id="GO:0043856">
    <property type="term" value="F:anti-sigma factor antagonist activity"/>
    <property type="evidence" value="ECO:0007669"/>
    <property type="project" value="InterPro"/>
</dbReference>
<dbReference type="CDD" id="cd07043">
    <property type="entry name" value="STAS_anti-anti-sigma_factors"/>
    <property type="match status" value="1"/>
</dbReference>
<dbReference type="PANTHER" id="PTHR33495:SF2">
    <property type="entry name" value="ANTI-SIGMA FACTOR ANTAGONIST TM_1081-RELATED"/>
    <property type="match status" value="1"/>
</dbReference>
<dbReference type="PROSITE" id="PS50801">
    <property type="entry name" value="STAS"/>
    <property type="match status" value="1"/>
</dbReference>
<dbReference type="Pfam" id="PF01740">
    <property type="entry name" value="STAS"/>
    <property type="match status" value="1"/>
</dbReference>
<dbReference type="InterPro" id="IPR036513">
    <property type="entry name" value="STAS_dom_sf"/>
</dbReference>
<proteinExistence type="inferred from homology"/>
<dbReference type="InterPro" id="IPR003658">
    <property type="entry name" value="Anti-sigma_ant"/>
</dbReference>
<evidence type="ECO:0000259" key="2">
    <source>
        <dbReference type="PROSITE" id="PS50801"/>
    </source>
</evidence>
<dbReference type="AlphaFoldDB" id="A0A3B0Y9E2"/>
<organism evidence="3">
    <name type="scientific">hydrothermal vent metagenome</name>
    <dbReference type="NCBI Taxonomy" id="652676"/>
    <lineage>
        <taxon>unclassified sequences</taxon>
        <taxon>metagenomes</taxon>
        <taxon>ecological metagenomes</taxon>
    </lineage>
</organism>
<evidence type="ECO:0000256" key="1">
    <source>
        <dbReference type="ARBA" id="ARBA00009013"/>
    </source>
</evidence>
<comment type="similarity">
    <text evidence="1">Belongs to the anti-sigma-factor antagonist family.</text>
</comment>
<gene>
    <name evidence="3" type="ORF">MNBD_GAMMA14-2505</name>
</gene>
<dbReference type="InterPro" id="IPR002645">
    <property type="entry name" value="STAS_dom"/>
</dbReference>
<reference evidence="3" key="1">
    <citation type="submission" date="2018-06" db="EMBL/GenBank/DDBJ databases">
        <authorList>
            <person name="Zhirakovskaya E."/>
        </authorList>
    </citation>
    <scope>NUCLEOTIDE SEQUENCE</scope>
</reference>
<protein>
    <recommendedName>
        <fullName evidence="2">STAS domain-containing protein</fullName>
    </recommendedName>
</protein>
<evidence type="ECO:0000313" key="3">
    <source>
        <dbReference type="EMBL" id="VAW77418.1"/>
    </source>
</evidence>
<dbReference type="SUPFAM" id="SSF52091">
    <property type="entry name" value="SpoIIaa-like"/>
    <property type="match status" value="1"/>
</dbReference>
<name>A0A3B0Y9E2_9ZZZZ</name>
<dbReference type="EMBL" id="UOFM01000220">
    <property type="protein sequence ID" value="VAW77418.1"/>
    <property type="molecule type" value="Genomic_DNA"/>
</dbReference>
<dbReference type="Gene3D" id="3.30.750.24">
    <property type="entry name" value="STAS domain"/>
    <property type="match status" value="1"/>
</dbReference>
<feature type="domain" description="STAS" evidence="2">
    <location>
        <begin position="1"/>
        <end position="109"/>
    </location>
</feature>
<dbReference type="PANTHER" id="PTHR33495">
    <property type="entry name" value="ANTI-SIGMA FACTOR ANTAGONIST TM_1081-RELATED-RELATED"/>
    <property type="match status" value="1"/>
</dbReference>
<accession>A0A3B0Y9E2</accession>
<sequence length="110" mass="12140">MTFPVEDKQGFSVVILSGEIDLNNSPDARKVILNSLKKMKHVMVDLSDVAYIDSSGVASLVEGFQYARTNDLEFGLIGVSEAAMSVLRLARLDQVFKIYASLEERLENGN</sequence>